<evidence type="ECO:0000313" key="3">
    <source>
        <dbReference type="Proteomes" id="UP000247702"/>
    </source>
</evidence>
<comment type="caution">
    <text evidence="1">The sequence shown here is derived from an EMBL/GenBank/DDBJ whole genome shotgun (WGS) entry which is preliminary data.</text>
</comment>
<dbReference type="Proteomes" id="UP000615446">
    <property type="component" value="Unassembled WGS sequence"/>
</dbReference>
<reference evidence="1 3" key="1">
    <citation type="submission" date="2017-11" db="EMBL/GenBank/DDBJ databases">
        <title>The genome of Rhizophagus clarus HR1 reveals common genetic basis of auxotrophy among arbuscular mycorrhizal fungi.</title>
        <authorList>
            <person name="Kobayashi Y."/>
        </authorList>
    </citation>
    <scope>NUCLEOTIDE SEQUENCE [LARGE SCALE GENOMIC DNA]</scope>
    <source>
        <strain evidence="1 3">HR1</strain>
    </source>
</reference>
<dbReference type="EMBL" id="BEXD01001093">
    <property type="protein sequence ID" value="GBB92206.1"/>
    <property type="molecule type" value="Genomic_DNA"/>
</dbReference>
<name>A0A2Z6RII8_9GLOM</name>
<reference evidence="2" key="2">
    <citation type="submission" date="2019-10" db="EMBL/GenBank/DDBJ databases">
        <title>Conservation and host-specific expression of non-tandemly repeated heterogenous ribosome RNA gene in arbuscular mycorrhizal fungi.</title>
        <authorList>
            <person name="Maeda T."/>
            <person name="Kobayashi Y."/>
            <person name="Nakagawa T."/>
            <person name="Ezawa T."/>
            <person name="Yamaguchi K."/>
            <person name="Bino T."/>
            <person name="Nishimoto Y."/>
            <person name="Shigenobu S."/>
            <person name="Kawaguchi M."/>
        </authorList>
    </citation>
    <scope>NUCLEOTIDE SEQUENCE</scope>
    <source>
        <strain evidence="2">HR1</strain>
    </source>
</reference>
<proteinExistence type="predicted"/>
<dbReference type="Proteomes" id="UP000247702">
    <property type="component" value="Unassembled WGS sequence"/>
</dbReference>
<gene>
    <name evidence="2" type="ORF">RCL2_002643100</name>
    <name evidence="1" type="ORF">RclHR1_19820004</name>
</gene>
<keyword evidence="3" id="KW-1185">Reference proteome</keyword>
<sequence>MNRIRKSAKKLNKHTPLAVSINENTNTNTVDQVSLKSTQQLHQADNKPTSIKGIIKIPAVFTPPSQFQQRDTILIDLDLINLKAQPTEDRYVLQDSQVYINLYLQNLRSLSEDTFITNSLFNDVNDQILDHYRKDSFNDHTIEVFAALDNLKIISDEKPLSHTITYTESDPLSHQNILSC</sequence>
<dbReference type="EMBL" id="BLAL01000285">
    <property type="protein sequence ID" value="GES99951.1"/>
    <property type="molecule type" value="Genomic_DNA"/>
</dbReference>
<evidence type="ECO:0000313" key="1">
    <source>
        <dbReference type="EMBL" id="GBB92206.1"/>
    </source>
</evidence>
<organism evidence="1 3">
    <name type="scientific">Rhizophagus clarus</name>
    <dbReference type="NCBI Taxonomy" id="94130"/>
    <lineage>
        <taxon>Eukaryota</taxon>
        <taxon>Fungi</taxon>
        <taxon>Fungi incertae sedis</taxon>
        <taxon>Mucoromycota</taxon>
        <taxon>Glomeromycotina</taxon>
        <taxon>Glomeromycetes</taxon>
        <taxon>Glomerales</taxon>
        <taxon>Glomeraceae</taxon>
        <taxon>Rhizophagus</taxon>
    </lineage>
</organism>
<dbReference type="AlphaFoldDB" id="A0A2Z6RII8"/>
<evidence type="ECO:0000313" key="2">
    <source>
        <dbReference type="EMBL" id="GES99951.1"/>
    </source>
</evidence>
<protein>
    <submittedName>
        <fullName evidence="1">Uncharacterized protein</fullName>
    </submittedName>
</protein>
<accession>A0A2Z6RII8</accession>